<dbReference type="EMBL" id="JASSQD010000002">
    <property type="protein sequence ID" value="MDK9558448.1"/>
    <property type="molecule type" value="Genomic_DNA"/>
</dbReference>
<dbReference type="Gene3D" id="1.25.40.20">
    <property type="entry name" value="Ankyrin repeat-containing domain"/>
    <property type="match status" value="1"/>
</dbReference>
<reference evidence="5 6" key="1">
    <citation type="submission" date="2023-05" db="EMBL/GenBank/DDBJ databases">
        <title>Marinobacter albus sp. nov., a marine bacterium isolated from sand in a coastal intertidal zone of huludao.</title>
        <authorList>
            <person name="Deng T."/>
        </authorList>
    </citation>
    <scope>NUCLEOTIDE SEQUENCE [LARGE SCALE GENOMIC DNA]</scope>
    <source>
        <strain evidence="5 6">M216</strain>
    </source>
</reference>
<keyword evidence="1" id="KW-0677">Repeat</keyword>
<dbReference type="RefSeq" id="WP_219867583.1">
    <property type="nucleotide sequence ID" value="NZ_JASSQD010000002.1"/>
</dbReference>
<feature type="region of interest" description="Disordered" evidence="4">
    <location>
        <begin position="86"/>
        <end position="110"/>
    </location>
</feature>
<evidence type="ECO:0000256" key="3">
    <source>
        <dbReference type="PROSITE-ProRule" id="PRU00023"/>
    </source>
</evidence>
<evidence type="ECO:0000313" key="5">
    <source>
        <dbReference type="EMBL" id="MDK9558448.1"/>
    </source>
</evidence>
<dbReference type="SMART" id="SM00248">
    <property type="entry name" value="ANK"/>
    <property type="match status" value="1"/>
</dbReference>
<keyword evidence="2 3" id="KW-0040">ANK repeat</keyword>
<comment type="caution">
    <text evidence="5">The sequence shown here is derived from an EMBL/GenBank/DDBJ whole genome shotgun (WGS) entry which is preliminary data.</text>
</comment>
<proteinExistence type="predicted"/>
<protein>
    <submittedName>
        <fullName evidence="5">Ankyrin repeat domain-containing protein</fullName>
    </submittedName>
</protein>
<feature type="repeat" description="ANK" evidence="3">
    <location>
        <begin position="55"/>
        <end position="87"/>
    </location>
</feature>
<dbReference type="InterPro" id="IPR036770">
    <property type="entry name" value="Ankyrin_rpt-contain_sf"/>
</dbReference>
<dbReference type="PROSITE" id="PS50297">
    <property type="entry name" value="ANK_REP_REGION"/>
    <property type="match status" value="1"/>
</dbReference>
<keyword evidence="6" id="KW-1185">Reference proteome</keyword>
<accession>A0ABT7HDL7</accession>
<dbReference type="InterPro" id="IPR002110">
    <property type="entry name" value="Ankyrin_rpt"/>
</dbReference>
<dbReference type="PANTHER" id="PTHR24136:SF15">
    <property type="entry name" value="ANK_REP_REGION DOMAIN-CONTAINING PROTEIN"/>
    <property type="match status" value="1"/>
</dbReference>
<evidence type="ECO:0000256" key="1">
    <source>
        <dbReference type="ARBA" id="ARBA00022737"/>
    </source>
</evidence>
<evidence type="ECO:0000256" key="2">
    <source>
        <dbReference type="ARBA" id="ARBA00023043"/>
    </source>
</evidence>
<dbReference type="PANTHER" id="PTHR24136">
    <property type="entry name" value="SOWAH (DROSOPHILA) HOMOLOG"/>
    <property type="match status" value="1"/>
</dbReference>
<gene>
    <name evidence="5" type="ORF">QQF73_12520</name>
</gene>
<dbReference type="PROSITE" id="PS50088">
    <property type="entry name" value="ANK_REPEAT"/>
    <property type="match status" value="1"/>
</dbReference>
<evidence type="ECO:0000313" key="6">
    <source>
        <dbReference type="Proteomes" id="UP001223547"/>
    </source>
</evidence>
<sequence length="110" mass="11276">MSDQNSGQPQPPENQMDEDAIAFAQGLFELARKGAAGLLVPLLDAGVPVDIRTSNGETLLMLAAAGNHADTVQLLLEKGANPEATDVDGTTALGHARAAGAQDTIAKLSQ</sequence>
<dbReference type="InterPro" id="IPR051573">
    <property type="entry name" value="Ankyrin-SOCS_box_domain"/>
</dbReference>
<dbReference type="Proteomes" id="UP001223547">
    <property type="component" value="Unassembled WGS sequence"/>
</dbReference>
<organism evidence="5 6">
    <name type="scientific">Marinobacter albus</name>
    <dbReference type="NCBI Taxonomy" id="3030833"/>
    <lineage>
        <taxon>Bacteria</taxon>
        <taxon>Pseudomonadati</taxon>
        <taxon>Pseudomonadota</taxon>
        <taxon>Gammaproteobacteria</taxon>
        <taxon>Pseudomonadales</taxon>
        <taxon>Marinobacteraceae</taxon>
        <taxon>Marinobacter</taxon>
    </lineage>
</organism>
<evidence type="ECO:0000256" key="4">
    <source>
        <dbReference type="SAM" id="MobiDB-lite"/>
    </source>
</evidence>
<dbReference type="Pfam" id="PF12796">
    <property type="entry name" value="Ank_2"/>
    <property type="match status" value="1"/>
</dbReference>
<dbReference type="SUPFAM" id="SSF48403">
    <property type="entry name" value="Ankyrin repeat"/>
    <property type="match status" value="1"/>
</dbReference>
<name>A0ABT7HDL7_9GAMM</name>